<dbReference type="PANTHER" id="PTHR43863:SF2">
    <property type="entry name" value="MALTASE-GLUCOAMYLASE"/>
    <property type="match status" value="1"/>
</dbReference>
<dbReference type="InterPro" id="IPR051816">
    <property type="entry name" value="Glycosyl_Hydrolase_31"/>
</dbReference>
<feature type="domain" description="Glycosyl hydrolase family 31 C-terminal" evidence="2">
    <location>
        <begin position="1"/>
        <end position="83"/>
    </location>
</feature>
<dbReference type="Pfam" id="PF21365">
    <property type="entry name" value="Glyco_hydro_31_3rd"/>
    <property type="match status" value="1"/>
</dbReference>
<dbReference type="SUPFAM" id="SSF51011">
    <property type="entry name" value="Glycosyl hydrolase domain"/>
    <property type="match status" value="1"/>
</dbReference>
<dbReference type="PANTHER" id="PTHR43863">
    <property type="entry name" value="HYDROLASE, PUTATIVE (AFU_ORTHOLOGUE AFUA_1G03140)-RELATED"/>
    <property type="match status" value="1"/>
</dbReference>
<proteinExistence type="predicted"/>
<comment type="caution">
    <text evidence="3">The sequence shown here is derived from an EMBL/GenBank/DDBJ whole genome shotgun (WGS) entry which is preliminary data.</text>
</comment>
<sequence>MRPLVLHYQQDPEVRNLNDEFLVGESLLVAPVLTPGTTHRLVYLPAGEWCDFWTGARLHGGRYLITPAPLDHLPLFVKANTILPWRPVTQSVNVETEQALSFRVFGDRGQYLHYQDNGVDHAYQSGAFNTYLVKADGARVSVRLLHAGYDKPYQTLTIDCGGTVHHLVYRAATQQYEVVATALAEADETGEPGEQIASNVAEKGATRLELNQGPARA</sequence>
<dbReference type="InterPro" id="IPR033403">
    <property type="entry name" value="DUF5110"/>
</dbReference>
<dbReference type="EMBL" id="JBHTOC010000003">
    <property type="protein sequence ID" value="MFD1429250.1"/>
    <property type="molecule type" value="Genomic_DNA"/>
</dbReference>
<name>A0ABW4CEM5_9LACO</name>
<accession>A0ABW4CEM5</accession>
<evidence type="ECO:0000313" key="3">
    <source>
        <dbReference type="EMBL" id="MFD1429250.1"/>
    </source>
</evidence>
<feature type="domain" description="DUF5110" evidence="1">
    <location>
        <begin position="100"/>
        <end position="144"/>
    </location>
</feature>
<dbReference type="InterPro" id="IPR048395">
    <property type="entry name" value="Glyco_hydro_31_C"/>
</dbReference>
<dbReference type="RefSeq" id="WP_373300885.1">
    <property type="nucleotide sequence ID" value="NZ_BOLQ01000002.1"/>
</dbReference>
<dbReference type="Proteomes" id="UP001597196">
    <property type="component" value="Unassembled WGS sequence"/>
</dbReference>
<keyword evidence="4" id="KW-1185">Reference proteome</keyword>
<gene>
    <name evidence="3" type="ORF">ACFQ4P_03165</name>
</gene>
<protein>
    <submittedName>
        <fullName evidence="3">DUF5110 domain-containing protein</fullName>
    </submittedName>
</protein>
<evidence type="ECO:0000259" key="2">
    <source>
        <dbReference type="Pfam" id="PF21365"/>
    </source>
</evidence>
<dbReference type="Pfam" id="PF17137">
    <property type="entry name" value="DUF5110"/>
    <property type="match status" value="1"/>
</dbReference>
<evidence type="ECO:0000313" key="4">
    <source>
        <dbReference type="Proteomes" id="UP001597196"/>
    </source>
</evidence>
<evidence type="ECO:0000259" key="1">
    <source>
        <dbReference type="Pfam" id="PF17137"/>
    </source>
</evidence>
<organism evidence="3 4">
    <name type="scientific">Lacticaseibacillus mingshuiensis</name>
    <dbReference type="NCBI Taxonomy" id="2799574"/>
    <lineage>
        <taxon>Bacteria</taxon>
        <taxon>Bacillati</taxon>
        <taxon>Bacillota</taxon>
        <taxon>Bacilli</taxon>
        <taxon>Lactobacillales</taxon>
        <taxon>Lactobacillaceae</taxon>
        <taxon>Lacticaseibacillus</taxon>
    </lineage>
</organism>
<dbReference type="InterPro" id="IPR013780">
    <property type="entry name" value="Glyco_hydro_b"/>
</dbReference>
<dbReference type="Gene3D" id="2.60.40.1180">
    <property type="entry name" value="Golgi alpha-mannosidase II"/>
    <property type="match status" value="2"/>
</dbReference>
<reference evidence="4" key="1">
    <citation type="journal article" date="2019" name="Int. J. Syst. Evol. Microbiol.">
        <title>The Global Catalogue of Microorganisms (GCM) 10K type strain sequencing project: providing services to taxonomists for standard genome sequencing and annotation.</title>
        <authorList>
            <consortium name="The Broad Institute Genomics Platform"/>
            <consortium name="The Broad Institute Genome Sequencing Center for Infectious Disease"/>
            <person name="Wu L."/>
            <person name="Ma J."/>
        </authorList>
    </citation>
    <scope>NUCLEOTIDE SEQUENCE [LARGE SCALE GENOMIC DNA]</scope>
    <source>
        <strain evidence="4">CCM 8980</strain>
    </source>
</reference>